<keyword evidence="2" id="KW-1185">Reference proteome</keyword>
<name>A0A0A1THH9_9HYPO</name>
<dbReference type="OrthoDB" id="4867305at2759"/>
<dbReference type="Proteomes" id="UP000039046">
    <property type="component" value="Unassembled WGS sequence"/>
</dbReference>
<protein>
    <submittedName>
        <fullName evidence="1">Uncharacterized protein</fullName>
    </submittedName>
</protein>
<accession>A0A0A1THH9</accession>
<dbReference type="HOGENOM" id="CLU_074867_0_0_1"/>
<dbReference type="EMBL" id="CDHN01000007">
    <property type="protein sequence ID" value="CEJ94394.1"/>
    <property type="molecule type" value="Genomic_DNA"/>
</dbReference>
<evidence type="ECO:0000313" key="2">
    <source>
        <dbReference type="Proteomes" id="UP000039046"/>
    </source>
</evidence>
<reference evidence="1 2" key="1">
    <citation type="journal article" date="2015" name="Genome Announc.">
        <title>Draft Genome Sequence and Gene Annotation of the Entomopathogenic Fungus Verticillium hemipterigenum.</title>
        <authorList>
            <person name="Horn F."/>
            <person name="Habel A."/>
            <person name="Scharf D.H."/>
            <person name="Dworschak J."/>
            <person name="Brakhage A.A."/>
            <person name="Guthke R."/>
            <person name="Hertweck C."/>
            <person name="Linde J."/>
        </authorList>
    </citation>
    <scope>NUCLEOTIDE SEQUENCE [LARGE SCALE GENOMIC DNA]</scope>
</reference>
<sequence>MASKAAAPALEVFPTLRRWPVIRPRPGISVPIGRQDSTILDKKSIDHSMRHLYHDLGVLVFSGCSAKQAARIGDVLARTVGEGGPGGMKSLFDGQRGERTARGQLKAVKKSECNTIGHITVVKPSVLVEMAEKTLGGVLKDMMSMFVPKIEKARFRQTKVVIPAQPFREQTALQTATGTRPLKLNSFATFKPDARRGNIVGKVDYWAVGTGYFVGSAELTYAAYQRHDNGVMEHVKLRLDSSTPRLEVKEQETALAKEVTASVLEPLWQLEREVWADRLAILQKKGPSVLA</sequence>
<dbReference type="AlphaFoldDB" id="A0A0A1THH9"/>
<proteinExistence type="predicted"/>
<organism evidence="1 2">
    <name type="scientific">[Torrubiella] hemipterigena</name>
    <dbReference type="NCBI Taxonomy" id="1531966"/>
    <lineage>
        <taxon>Eukaryota</taxon>
        <taxon>Fungi</taxon>
        <taxon>Dikarya</taxon>
        <taxon>Ascomycota</taxon>
        <taxon>Pezizomycotina</taxon>
        <taxon>Sordariomycetes</taxon>
        <taxon>Hypocreomycetidae</taxon>
        <taxon>Hypocreales</taxon>
        <taxon>Clavicipitaceae</taxon>
        <taxon>Clavicipitaceae incertae sedis</taxon>
        <taxon>'Torrubiella' clade</taxon>
    </lineage>
</organism>
<evidence type="ECO:0000313" key="1">
    <source>
        <dbReference type="EMBL" id="CEJ94394.1"/>
    </source>
</evidence>
<gene>
    <name evidence="1" type="ORF">VHEMI09931</name>
</gene>